<organism evidence="1 2">
    <name type="scientific">Acinetobacter terrae</name>
    <dbReference type="NCBI Taxonomy" id="2731247"/>
    <lineage>
        <taxon>Bacteria</taxon>
        <taxon>Pseudomonadati</taxon>
        <taxon>Pseudomonadota</taxon>
        <taxon>Gammaproteobacteria</taxon>
        <taxon>Moraxellales</taxon>
        <taxon>Moraxellaceae</taxon>
        <taxon>Acinetobacter</taxon>
        <taxon>Acinetobacter Taxon 24</taxon>
    </lineage>
</organism>
<gene>
    <name evidence="1" type="ORF">HLH17_06735</name>
</gene>
<sequence length="119" mass="13462">MTLAWEAGDGFLGKTHTFTKFDIKEISVATEESVKRVGGTVGWGWCELLIDFYNAALDFSQIVFENHVTNTRFSFHNIYFDQGGRICFKTMDKIQISVNGQTVKRSNCQPMTSTCGSRF</sequence>
<protein>
    <submittedName>
        <fullName evidence="1">Uncharacterized protein</fullName>
    </submittedName>
</protein>
<dbReference type="EMBL" id="JABERL010000018">
    <property type="protein sequence ID" value="NNH77370.1"/>
    <property type="molecule type" value="Genomic_DNA"/>
</dbReference>
<accession>A0A7Y2REN0</accession>
<comment type="caution">
    <text evidence="1">The sequence shown here is derived from an EMBL/GenBank/DDBJ whole genome shotgun (WGS) entry which is preliminary data.</text>
</comment>
<dbReference type="Proteomes" id="UP000569202">
    <property type="component" value="Unassembled WGS sequence"/>
</dbReference>
<evidence type="ECO:0000313" key="1">
    <source>
        <dbReference type="EMBL" id="NNH77370.1"/>
    </source>
</evidence>
<dbReference type="RefSeq" id="WP_171540216.1">
    <property type="nucleotide sequence ID" value="NZ_JABERL010000018.1"/>
</dbReference>
<evidence type="ECO:0000313" key="2">
    <source>
        <dbReference type="Proteomes" id="UP000569202"/>
    </source>
</evidence>
<reference evidence="1 2" key="1">
    <citation type="submission" date="2020-04" db="EMBL/GenBank/DDBJ databases">
        <title>Acinetobacter Taxon 24.</title>
        <authorList>
            <person name="Nemec A."/>
            <person name="Radolfova-Krizova L."/>
            <person name="Higgins P.G."/>
            <person name="Spanelova P."/>
        </authorList>
    </citation>
    <scope>NUCLEOTIDE SEQUENCE [LARGE SCALE GENOMIC DNA]</scope>
    <source>
        <strain evidence="1 2">ANC 5380</strain>
    </source>
</reference>
<proteinExistence type="predicted"/>
<name>A0A7Y2REN0_9GAMM</name>
<dbReference type="AlphaFoldDB" id="A0A7Y2REN0"/>